<reference evidence="2 3" key="1">
    <citation type="submission" date="2019-08" db="EMBL/GenBank/DDBJ databases">
        <title>In-depth cultivation of the pig gut microbiome towards novel bacterial diversity and tailored functional studies.</title>
        <authorList>
            <person name="Wylensek D."/>
            <person name="Hitch T.C.A."/>
            <person name="Clavel T."/>
        </authorList>
    </citation>
    <scope>NUCLEOTIDE SEQUENCE [LARGE SCALE GENOMIC DNA]</scope>
    <source>
        <strain evidence="2 3">Oil+RF-744-WCA-WT-13</strain>
    </source>
</reference>
<dbReference type="InterPro" id="IPR027981">
    <property type="entry name" value="DUF4446"/>
</dbReference>
<evidence type="ECO:0000313" key="3">
    <source>
        <dbReference type="Proteomes" id="UP000466864"/>
    </source>
</evidence>
<keyword evidence="1" id="KW-0472">Membrane</keyword>
<keyword evidence="1" id="KW-0812">Transmembrane</keyword>
<name>A0A7X2TPV7_9FIRM</name>
<dbReference type="EMBL" id="VUMV01000013">
    <property type="protein sequence ID" value="MST83035.1"/>
    <property type="molecule type" value="Genomic_DNA"/>
</dbReference>
<dbReference type="AlphaFoldDB" id="A0A7X2TPV7"/>
<keyword evidence="3" id="KW-1185">Reference proteome</keyword>
<sequence>MSSLFGSAAAGVMIILLFIMVIVLAVIVFRQSLRINRLSRKYRLFMKGADGQSIEKALAVRFHNMDRQEAKTESNSRDIQELLEQQSKVLNKYGIVKYDAFEDVGGKMSFALAMLDKDNTGFVLNAIHSRDNCFLYLKEVVKGESYIMLSKEEIEALQKAVSKEEEIASDTQVKDAV</sequence>
<organism evidence="2 3">
    <name type="scientific">Bilifractor porci</name>
    <dbReference type="NCBI Taxonomy" id="2606636"/>
    <lineage>
        <taxon>Bacteria</taxon>
        <taxon>Bacillati</taxon>
        <taxon>Bacillota</taxon>
        <taxon>Clostridia</taxon>
        <taxon>Lachnospirales</taxon>
        <taxon>Lachnospiraceae</taxon>
        <taxon>Bilifractor</taxon>
    </lineage>
</organism>
<comment type="caution">
    <text evidence="2">The sequence shown here is derived from an EMBL/GenBank/DDBJ whole genome shotgun (WGS) entry which is preliminary data.</text>
</comment>
<accession>A0A7X2TPV7</accession>
<feature type="transmembrane region" description="Helical" evidence="1">
    <location>
        <begin position="6"/>
        <end position="29"/>
    </location>
</feature>
<evidence type="ECO:0000256" key="1">
    <source>
        <dbReference type="SAM" id="Phobius"/>
    </source>
</evidence>
<keyword evidence="1" id="KW-1133">Transmembrane helix</keyword>
<dbReference type="Proteomes" id="UP000466864">
    <property type="component" value="Unassembled WGS sequence"/>
</dbReference>
<dbReference type="Pfam" id="PF14584">
    <property type="entry name" value="DUF4446"/>
    <property type="match status" value="1"/>
</dbReference>
<protein>
    <submittedName>
        <fullName evidence="2">DUF4446 family protein</fullName>
    </submittedName>
</protein>
<gene>
    <name evidence="2" type="ORF">FYJ60_12080</name>
</gene>
<evidence type="ECO:0000313" key="2">
    <source>
        <dbReference type="EMBL" id="MST83035.1"/>
    </source>
</evidence>
<dbReference type="RefSeq" id="WP_154458937.1">
    <property type="nucleotide sequence ID" value="NZ_VUMV01000013.1"/>
</dbReference>
<proteinExistence type="predicted"/>